<keyword evidence="3" id="KW-1185">Reference proteome</keyword>
<dbReference type="SUPFAM" id="SSF54001">
    <property type="entry name" value="Cysteine proteinases"/>
    <property type="match status" value="1"/>
</dbReference>
<dbReference type="InterPro" id="IPR002931">
    <property type="entry name" value="Transglutaminase-like"/>
</dbReference>
<dbReference type="STRING" id="410332.SAMN04488550_1073"/>
<evidence type="ECO:0000313" key="2">
    <source>
        <dbReference type="EMBL" id="GAC80164.1"/>
    </source>
</evidence>
<accession>M3VFK4</accession>
<gene>
    <name evidence="2" type="ORF">GM1_015_00380</name>
</gene>
<protein>
    <recommendedName>
        <fullName evidence="1">Transglutaminase-like domain-containing protein</fullName>
    </recommendedName>
</protein>
<evidence type="ECO:0000313" key="3">
    <source>
        <dbReference type="Proteomes" id="UP000035009"/>
    </source>
</evidence>
<dbReference type="Pfam" id="PF08379">
    <property type="entry name" value="Bact_transglu_N"/>
    <property type="match status" value="1"/>
</dbReference>
<comment type="caution">
    <text evidence="2">The sequence shown here is derived from an EMBL/GenBank/DDBJ whole genome shotgun (WGS) entry which is preliminary data.</text>
</comment>
<proteinExistence type="predicted"/>
<sequence length="280" mass="30185">MTARLRVVHTTGFTYTSPVASSYNEARLTPRTDSHQNVVASHIDTSPPVHQFRYTDYWGTFVTAFDVHTPHDRLEVTGTTVVETADAVPRTDAIDWTALHADTVADDFDEMLAATDYTPFTDDLADFARGVTSGLTPADAVVAVVAAVHDKMTYCPGSTGVYTTAPDAWDRRAGVCQDYAHITLSMIRSLGIPARYVSGYLLPRSDSEIGEAVDGESHAWIETWTGQWCGIDPTNAIEIGTNHVVVGTGRDYADVTPVKGIVTGGGSSGLDVSVRMTRLA</sequence>
<dbReference type="InterPro" id="IPR038765">
    <property type="entry name" value="Papain-like_cys_pep_sf"/>
</dbReference>
<organism evidence="2 3">
    <name type="scientific">Gordonia malaquae NBRC 108250</name>
    <dbReference type="NCBI Taxonomy" id="1223542"/>
    <lineage>
        <taxon>Bacteria</taxon>
        <taxon>Bacillati</taxon>
        <taxon>Actinomycetota</taxon>
        <taxon>Actinomycetes</taxon>
        <taxon>Mycobacteriales</taxon>
        <taxon>Gordoniaceae</taxon>
        <taxon>Gordonia</taxon>
    </lineage>
</organism>
<feature type="domain" description="Transglutaminase-like" evidence="1">
    <location>
        <begin position="168"/>
        <end position="235"/>
    </location>
</feature>
<name>M3VFK4_GORML</name>
<dbReference type="RefSeq" id="WP_008379023.1">
    <property type="nucleotide sequence ID" value="NZ_BAOP01000015.1"/>
</dbReference>
<dbReference type="PANTHER" id="PTHR33490">
    <property type="entry name" value="BLR5614 PROTEIN-RELATED"/>
    <property type="match status" value="1"/>
</dbReference>
<dbReference type="EMBL" id="BAOP01000015">
    <property type="protein sequence ID" value="GAC80164.1"/>
    <property type="molecule type" value="Genomic_DNA"/>
</dbReference>
<evidence type="ECO:0000259" key="1">
    <source>
        <dbReference type="SMART" id="SM00460"/>
    </source>
</evidence>
<dbReference type="PANTHER" id="PTHR33490:SF6">
    <property type="entry name" value="SLL1049 PROTEIN"/>
    <property type="match status" value="1"/>
</dbReference>
<dbReference type="OrthoDB" id="9804023at2"/>
<reference evidence="2 3" key="1">
    <citation type="submission" date="2013-02" db="EMBL/GenBank/DDBJ databases">
        <title>Whole genome shotgun sequence of Gordonia malaquae NBRC 108250.</title>
        <authorList>
            <person name="Yoshida I."/>
            <person name="Hosoyama A."/>
            <person name="Tsuchikane K."/>
            <person name="Ando Y."/>
            <person name="Baba S."/>
            <person name="Ohji S."/>
            <person name="Hamada M."/>
            <person name="Tamura T."/>
            <person name="Yamazoe A."/>
            <person name="Yamazaki S."/>
            <person name="Fujita N."/>
        </authorList>
    </citation>
    <scope>NUCLEOTIDE SEQUENCE [LARGE SCALE GENOMIC DNA]</scope>
    <source>
        <strain evidence="2 3">NBRC 108250</strain>
    </source>
</reference>
<dbReference type="InterPro" id="IPR013589">
    <property type="entry name" value="Bac_transglu_N"/>
</dbReference>
<dbReference type="Gene3D" id="3.10.620.30">
    <property type="match status" value="1"/>
</dbReference>
<dbReference type="Proteomes" id="UP000035009">
    <property type="component" value="Unassembled WGS sequence"/>
</dbReference>
<dbReference type="Pfam" id="PF01841">
    <property type="entry name" value="Transglut_core"/>
    <property type="match status" value="1"/>
</dbReference>
<dbReference type="eggNOG" id="COG1305">
    <property type="taxonomic scope" value="Bacteria"/>
</dbReference>
<dbReference type="SMART" id="SM00460">
    <property type="entry name" value="TGc"/>
    <property type="match status" value="1"/>
</dbReference>
<dbReference type="AlphaFoldDB" id="M3VFK4"/>